<evidence type="ECO:0000313" key="3">
    <source>
        <dbReference type="EMBL" id="CZS90363.1"/>
    </source>
</evidence>
<feature type="compositionally biased region" description="Basic and acidic residues" evidence="2">
    <location>
        <begin position="502"/>
        <end position="515"/>
    </location>
</feature>
<name>A0A1E1JX18_9HELO</name>
<organism evidence="3 4">
    <name type="scientific">Rhynchosporium agropyri</name>
    <dbReference type="NCBI Taxonomy" id="914238"/>
    <lineage>
        <taxon>Eukaryota</taxon>
        <taxon>Fungi</taxon>
        <taxon>Dikarya</taxon>
        <taxon>Ascomycota</taxon>
        <taxon>Pezizomycotina</taxon>
        <taxon>Leotiomycetes</taxon>
        <taxon>Helotiales</taxon>
        <taxon>Ploettnerulaceae</taxon>
        <taxon>Rhynchosporium</taxon>
    </lineage>
</organism>
<feature type="region of interest" description="Disordered" evidence="2">
    <location>
        <begin position="1"/>
        <end position="34"/>
    </location>
</feature>
<evidence type="ECO:0000256" key="2">
    <source>
        <dbReference type="SAM" id="MobiDB-lite"/>
    </source>
</evidence>
<feature type="region of interest" description="Disordered" evidence="2">
    <location>
        <begin position="490"/>
        <end position="529"/>
    </location>
</feature>
<evidence type="ECO:0000313" key="4">
    <source>
        <dbReference type="Proteomes" id="UP000178912"/>
    </source>
</evidence>
<dbReference type="Proteomes" id="UP000178912">
    <property type="component" value="Unassembled WGS sequence"/>
</dbReference>
<keyword evidence="1" id="KW-0175">Coiled coil</keyword>
<dbReference type="EMBL" id="FJUX01000005">
    <property type="protein sequence ID" value="CZS90363.1"/>
    <property type="molecule type" value="Genomic_DNA"/>
</dbReference>
<dbReference type="AlphaFoldDB" id="A0A1E1JX18"/>
<feature type="compositionally biased region" description="Low complexity" evidence="2">
    <location>
        <begin position="25"/>
        <end position="34"/>
    </location>
</feature>
<protein>
    <submittedName>
        <fullName evidence="3">Uncharacterized protein</fullName>
    </submittedName>
</protein>
<feature type="compositionally biased region" description="Basic residues" evidence="2">
    <location>
        <begin position="352"/>
        <end position="374"/>
    </location>
</feature>
<sequence>MDPPPPYSVSDSTAGTSPHPILTPASSQAANASVAARPLPSTASSIDETVYTPLYSPATSIQNNSVFSEEHEHVTSSAAEAFFDSRPARRTNPTAALKPIKISVTHRSEPKDIPFPPGLGYKDVSELDWLTFVNYLLPDHAAGVNNDVADRKLKAELVDERMYRLILGKDSRSMTDLREVEAQRDPLRQPLAHPDTDISHRLEATISEWNEGFFIPRGLQISNICMETEAARDGETTPLPGSWIPWEHEMNGEAGPTSNSYSRKGFFGGIMQAGSQGFKMGPIVADNDGFRIGRNGLRADTNGFRLGNMLVADSNGFRIGGSRGLNAGGNGVSLGERSWGRRESHDPERGRGERHKGHRERSRSHGRRRRRRGRSASASSDSSSSSSSSSASDSSVGSLPEYEDLRDGQLPVAKQSLMEWLNHPDQPITKASVRDMREDISYARDKVPQQKGLELSALRKEVRDLTKLFKDAKKAQRRDCREVRRGKNIARKAQRKERRAMKREQRQSKREETKCGHRGARTGPPWLARASMMPTPFLPTTVNVPPNASSTFACSPFGAPPMPFRPSASDVPAYPSHSEHPGFPFGRSASAPFIKSLPFGLGKEGSAPGLAAMHNGWPFTHNASYDQGLASSSTPVPDGAERIHDQALQMEKSAEFKESKAIDLRTAATGSKISEREKVMMRHQAGKLEEEAEKYRREVDRLRAEAMHLDGEMARELQEAGGG</sequence>
<reference evidence="4" key="1">
    <citation type="submission" date="2016-03" db="EMBL/GenBank/DDBJ databases">
        <authorList>
            <person name="Guldener U."/>
        </authorList>
    </citation>
    <scope>NUCLEOTIDE SEQUENCE [LARGE SCALE GENOMIC DNA]</scope>
    <source>
        <strain evidence="4">04CH-RAC-A.6.1</strain>
    </source>
</reference>
<feature type="compositionally biased region" description="Low complexity" evidence="2">
    <location>
        <begin position="375"/>
        <end position="398"/>
    </location>
</feature>
<gene>
    <name evidence="3" type="ORF">RAG0_01473</name>
</gene>
<dbReference type="OrthoDB" id="5408998at2759"/>
<proteinExistence type="predicted"/>
<feature type="region of interest" description="Disordered" evidence="2">
    <location>
        <begin position="320"/>
        <end position="402"/>
    </location>
</feature>
<feature type="compositionally biased region" description="Basic residues" evidence="2">
    <location>
        <begin position="490"/>
        <end position="501"/>
    </location>
</feature>
<evidence type="ECO:0000256" key="1">
    <source>
        <dbReference type="SAM" id="Coils"/>
    </source>
</evidence>
<keyword evidence="4" id="KW-1185">Reference proteome</keyword>
<feature type="compositionally biased region" description="Gly residues" evidence="2">
    <location>
        <begin position="320"/>
        <end position="332"/>
    </location>
</feature>
<feature type="compositionally biased region" description="Basic and acidic residues" evidence="2">
    <location>
        <begin position="338"/>
        <end position="351"/>
    </location>
</feature>
<accession>A0A1E1JX18</accession>
<feature type="coiled-coil region" evidence="1">
    <location>
        <begin position="678"/>
        <end position="719"/>
    </location>
</feature>